<dbReference type="Pfam" id="PF13115">
    <property type="entry name" value="YtkA"/>
    <property type="match status" value="1"/>
</dbReference>
<evidence type="ECO:0000259" key="3">
    <source>
        <dbReference type="Pfam" id="PF13115"/>
    </source>
</evidence>
<proteinExistence type="predicted"/>
<dbReference type="InterPro" id="IPR032693">
    <property type="entry name" value="YtkA-like_dom"/>
</dbReference>
<feature type="chain" id="PRO_5045531244" evidence="2">
    <location>
        <begin position="20"/>
        <end position="154"/>
    </location>
</feature>
<accession>A0ABU9KBH8</accession>
<evidence type="ECO:0000256" key="2">
    <source>
        <dbReference type="SAM" id="SignalP"/>
    </source>
</evidence>
<organism evidence="4 5">
    <name type="scientific">Rossellomorea oryzaecorticis</name>
    <dbReference type="NCBI Taxonomy" id="1396505"/>
    <lineage>
        <taxon>Bacteria</taxon>
        <taxon>Bacillati</taxon>
        <taxon>Bacillota</taxon>
        <taxon>Bacilli</taxon>
        <taxon>Bacillales</taxon>
        <taxon>Bacillaceae</taxon>
        <taxon>Rossellomorea</taxon>
    </lineage>
</organism>
<evidence type="ECO:0000313" key="5">
    <source>
        <dbReference type="Proteomes" id="UP001389717"/>
    </source>
</evidence>
<evidence type="ECO:0000256" key="1">
    <source>
        <dbReference type="SAM" id="MobiDB-lite"/>
    </source>
</evidence>
<dbReference type="PROSITE" id="PS51257">
    <property type="entry name" value="PROKAR_LIPOPROTEIN"/>
    <property type="match status" value="1"/>
</dbReference>
<dbReference type="Proteomes" id="UP001389717">
    <property type="component" value="Unassembled WGS sequence"/>
</dbReference>
<dbReference type="RefSeq" id="WP_341984631.1">
    <property type="nucleotide sequence ID" value="NZ_JBBYAF010000027.1"/>
</dbReference>
<comment type="caution">
    <text evidence="4">The sequence shown here is derived from an EMBL/GenBank/DDBJ whole genome shotgun (WGS) entry which is preliminary data.</text>
</comment>
<keyword evidence="2" id="KW-0732">Signal</keyword>
<feature type="signal peptide" evidence="2">
    <location>
        <begin position="1"/>
        <end position="19"/>
    </location>
</feature>
<keyword evidence="5" id="KW-1185">Reference proteome</keyword>
<evidence type="ECO:0000313" key="4">
    <source>
        <dbReference type="EMBL" id="MEL3973367.1"/>
    </source>
</evidence>
<name>A0ABU9KBH8_9BACI</name>
<sequence length="154" mass="17147">MKKSLLFLLVGLLALFVSACGNSNEDNSASEEKKLEPISANLDVPEKGDKGEAVSLSTKVTQGDENVEDAHEVKYEVWKNGHKQESEMIEAKHDEGGVYKAETTFEEDGIYTVQVHVTARDMHTMPKAEIMIGEVEKNEQAEESEEEHQEHSAE</sequence>
<dbReference type="EMBL" id="JBBYAF010000027">
    <property type="protein sequence ID" value="MEL3973367.1"/>
    <property type="molecule type" value="Genomic_DNA"/>
</dbReference>
<feature type="domain" description="YtkA-like" evidence="3">
    <location>
        <begin position="33"/>
        <end position="116"/>
    </location>
</feature>
<feature type="region of interest" description="Disordered" evidence="1">
    <location>
        <begin position="135"/>
        <end position="154"/>
    </location>
</feature>
<gene>
    <name evidence="4" type="ORF">AAEO50_13850</name>
</gene>
<protein>
    <submittedName>
        <fullName evidence="4">FixH family protein</fullName>
    </submittedName>
</protein>
<reference evidence="4 5" key="1">
    <citation type="submission" date="2024-04" db="EMBL/GenBank/DDBJ databases">
        <title>Bacillus oryzaecorticis sp. nov., a moderately halophilic bacterium isolated from rice husks.</title>
        <authorList>
            <person name="Zhu H.-S."/>
        </authorList>
    </citation>
    <scope>NUCLEOTIDE SEQUENCE [LARGE SCALE GENOMIC DNA]</scope>
    <source>
        <strain evidence="4 5">ZC255</strain>
    </source>
</reference>